<evidence type="ECO:0000256" key="11">
    <source>
        <dbReference type="SAM" id="MobiDB-lite"/>
    </source>
</evidence>
<dbReference type="Pfam" id="PF02041">
    <property type="entry name" value="Auxin_BP"/>
    <property type="match status" value="1"/>
</dbReference>
<feature type="region of interest" description="Disordered" evidence="11">
    <location>
        <begin position="178"/>
        <end position="198"/>
    </location>
</feature>
<dbReference type="RefSeq" id="XP_024374525.1">
    <property type="nucleotide sequence ID" value="XM_024518757.2"/>
</dbReference>
<keyword evidence="7" id="KW-0325">Glycoprotein</keyword>
<dbReference type="CDD" id="cd02220">
    <property type="entry name" value="cupin_ABP1"/>
    <property type="match status" value="1"/>
</dbReference>
<evidence type="ECO:0000256" key="1">
    <source>
        <dbReference type="ARBA" id="ARBA00004319"/>
    </source>
</evidence>
<keyword evidence="5 10" id="KW-0862">Zinc</keyword>
<dbReference type="GO" id="GO:0010011">
    <property type="term" value="F:auxin binding"/>
    <property type="evidence" value="ECO:0007669"/>
    <property type="project" value="InterPro"/>
</dbReference>
<keyword evidence="8" id="KW-0927">Auxin signaling pathway</keyword>
<dbReference type="PANTHER" id="PTHR37236">
    <property type="entry name" value="AUXIN-BINDING PROTEIN 1"/>
    <property type="match status" value="1"/>
</dbReference>
<feature type="binding site" evidence="10">
    <location>
        <position position="134"/>
    </location>
    <ligand>
        <name>Zn(2+)</name>
        <dbReference type="ChEBI" id="CHEBI:29105"/>
    </ligand>
</feature>
<dbReference type="GO" id="GO:0046872">
    <property type="term" value="F:metal ion binding"/>
    <property type="evidence" value="ECO:0007669"/>
    <property type="project" value="UniProtKB-KW"/>
</dbReference>
<feature type="binding site" evidence="10">
    <location>
        <position position="86"/>
    </location>
    <ligand>
        <name>Zn(2+)</name>
        <dbReference type="ChEBI" id="CHEBI:29105"/>
    </ligand>
</feature>
<evidence type="ECO:0000256" key="6">
    <source>
        <dbReference type="ARBA" id="ARBA00023170"/>
    </source>
</evidence>
<dbReference type="AlphaFoldDB" id="A0A7I4DGX0"/>
<evidence type="ECO:0000256" key="8">
    <source>
        <dbReference type="ARBA" id="ARBA00023294"/>
    </source>
</evidence>
<evidence type="ECO:0000256" key="7">
    <source>
        <dbReference type="ARBA" id="ARBA00023180"/>
    </source>
</evidence>
<proteinExistence type="predicted"/>
<evidence type="ECO:0000313" key="12">
    <source>
        <dbReference type="EnsemblPlants" id="Pp3c4_12660V3.6"/>
    </source>
</evidence>
<dbReference type="InParanoid" id="A0A7I4DGX0"/>
<dbReference type="OrthoDB" id="2013851at2759"/>
<dbReference type="EMBL" id="ABEU02000004">
    <property type="status" value="NOT_ANNOTATED_CDS"/>
    <property type="molecule type" value="Genomic_DNA"/>
</dbReference>
<keyword evidence="13" id="KW-1185">Reference proteome</keyword>
<dbReference type="EnsemblPlants" id="Pp3c4_12660V3.6">
    <property type="protein sequence ID" value="Pp3c4_12660V3.6"/>
    <property type="gene ID" value="Pp3c4_12660"/>
</dbReference>
<dbReference type="FunFam" id="2.60.120.10:FF:000392">
    <property type="entry name" value="AtABP1-like auxin binding protein"/>
    <property type="match status" value="1"/>
</dbReference>
<evidence type="ECO:0000256" key="4">
    <source>
        <dbReference type="ARBA" id="ARBA00022824"/>
    </source>
</evidence>
<protein>
    <recommendedName>
        <fullName evidence="14">Cupin 2 conserved barrel domain-containing protein</fullName>
    </recommendedName>
</protein>
<dbReference type="FunCoup" id="A0A7I4DGX0">
    <property type="interactions" value="974"/>
</dbReference>
<keyword evidence="2 10" id="KW-0479">Metal-binding</keyword>
<evidence type="ECO:0000256" key="9">
    <source>
        <dbReference type="PIRSR" id="PIRSR600526-1"/>
    </source>
</evidence>
<dbReference type="PRINTS" id="PR00655">
    <property type="entry name" value="AUXINBINDNGP"/>
</dbReference>
<dbReference type="Gramene" id="Pp3c4_12660V3.6">
    <property type="protein sequence ID" value="Pp3c4_12660V3.6"/>
    <property type="gene ID" value="Pp3c4_12660"/>
</dbReference>
<dbReference type="SUPFAM" id="SSF51182">
    <property type="entry name" value="RmlC-like cupins"/>
    <property type="match status" value="1"/>
</dbReference>
<reference evidence="12 13" key="1">
    <citation type="journal article" date="2008" name="Science">
        <title>The Physcomitrella genome reveals evolutionary insights into the conquest of land by plants.</title>
        <authorList>
            <person name="Rensing S."/>
            <person name="Lang D."/>
            <person name="Zimmer A."/>
            <person name="Terry A."/>
            <person name="Salamov A."/>
            <person name="Shapiro H."/>
            <person name="Nishiyama T."/>
            <person name="Perroud P.-F."/>
            <person name="Lindquist E."/>
            <person name="Kamisugi Y."/>
            <person name="Tanahashi T."/>
            <person name="Sakakibara K."/>
            <person name="Fujita T."/>
            <person name="Oishi K."/>
            <person name="Shin-I T."/>
            <person name="Kuroki Y."/>
            <person name="Toyoda A."/>
            <person name="Suzuki Y."/>
            <person name="Hashimoto A."/>
            <person name="Yamaguchi K."/>
            <person name="Sugano A."/>
            <person name="Kohara Y."/>
            <person name="Fujiyama A."/>
            <person name="Anterola A."/>
            <person name="Aoki S."/>
            <person name="Ashton N."/>
            <person name="Barbazuk W.B."/>
            <person name="Barker E."/>
            <person name="Bennetzen J."/>
            <person name="Bezanilla M."/>
            <person name="Blankenship R."/>
            <person name="Cho S.H."/>
            <person name="Dutcher S."/>
            <person name="Estelle M."/>
            <person name="Fawcett J.A."/>
            <person name="Gundlach H."/>
            <person name="Hanada K."/>
            <person name="Heyl A."/>
            <person name="Hicks K.A."/>
            <person name="Hugh J."/>
            <person name="Lohr M."/>
            <person name="Mayer K."/>
            <person name="Melkozernov A."/>
            <person name="Murata T."/>
            <person name="Nelson D."/>
            <person name="Pils B."/>
            <person name="Prigge M."/>
            <person name="Reiss B."/>
            <person name="Renner T."/>
            <person name="Rombauts S."/>
            <person name="Rushton P."/>
            <person name="Sanderfoot A."/>
            <person name="Schween G."/>
            <person name="Shiu S.-H."/>
            <person name="Stueber K."/>
            <person name="Theodoulou F.L."/>
            <person name="Tu H."/>
            <person name="Van de Peer Y."/>
            <person name="Verrier P.J."/>
            <person name="Waters E."/>
            <person name="Wood A."/>
            <person name="Yang L."/>
            <person name="Cove D."/>
            <person name="Cuming A."/>
            <person name="Hasebe M."/>
            <person name="Lucas S."/>
            <person name="Mishler D.B."/>
            <person name="Reski R."/>
            <person name="Grigoriev I."/>
            <person name="Quatrano R.S."/>
            <person name="Boore J.L."/>
        </authorList>
    </citation>
    <scope>NUCLEOTIDE SEQUENCE [LARGE SCALE GENOMIC DNA]</scope>
    <source>
        <strain evidence="12 13">cv. Gransden 2004</strain>
    </source>
</reference>
<dbReference type="GO" id="GO:0009734">
    <property type="term" value="P:auxin-activated signaling pathway"/>
    <property type="evidence" value="ECO:0007669"/>
    <property type="project" value="UniProtKB-KW"/>
</dbReference>
<dbReference type="InterPro" id="IPR011051">
    <property type="entry name" value="RmlC_Cupin_sf"/>
</dbReference>
<sequence length="222" mass="25350">MTRVWRCLCLCGEQEQLCRNTFVSIVRRSALGRKFVRNLTELGQDSYGRPGLMHMTIAGAVHHGMKEMEVWMQTFAPNSGTPIHRHECEEVFITLKGHGTLYLSRSRELDAPGEPEEFQIYPNATFTIPVDSVHQVRNTNQGEDLQVVVTISRPPMKSFIYKEWSTPHAEAVYEPREWDKEDKLSSASQQCKEPEAEDDVMADIAKLLGRSIEDIVVSDEIR</sequence>
<keyword evidence="3" id="KW-0732">Signal</keyword>
<accession>A0A7I4DGX0</accession>
<dbReference type="InterPro" id="IPR000526">
    <property type="entry name" value="Auxin-bd"/>
</dbReference>
<dbReference type="PANTHER" id="PTHR37236:SF1">
    <property type="entry name" value="AUXIN-BINDING PROTEIN 1"/>
    <property type="match status" value="1"/>
</dbReference>
<feature type="binding site" evidence="10">
    <location>
        <position position="90"/>
    </location>
    <ligand>
        <name>Zn(2+)</name>
        <dbReference type="ChEBI" id="CHEBI:29105"/>
    </ligand>
</feature>
<evidence type="ECO:0008006" key="14">
    <source>
        <dbReference type="Google" id="ProtNLM"/>
    </source>
</evidence>
<feature type="binding site" evidence="10">
    <location>
        <position position="84"/>
    </location>
    <ligand>
        <name>Zn(2+)</name>
        <dbReference type="ChEBI" id="CHEBI:29105"/>
    </ligand>
</feature>
<gene>
    <name evidence="12" type="primary">LOC112281832</name>
</gene>
<reference evidence="12" key="3">
    <citation type="submission" date="2020-12" db="UniProtKB">
        <authorList>
            <consortium name="EnsemblPlants"/>
        </authorList>
    </citation>
    <scope>IDENTIFICATION</scope>
</reference>
<organism evidence="12 13">
    <name type="scientific">Physcomitrium patens</name>
    <name type="common">Spreading-leaved earth moss</name>
    <name type="synonym">Physcomitrella patens</name>
    <dbReference type="NCBI Taxonomy" id="3218"/>
    <lineage>
        <taxon>Eukaryota</taxon>
        <taxon>Viridiplantae</taxon>
        <taxon>Streptophyta</taxon>
        <taxon>Embryophyta</taxon>
        <taxon>Bryophyta</taxon>
        <taxon>Bryophytina</taxon>
        <taxon>Bryopsida</taxon>
        <taxon>Funariidae</taxon>
        <taxon>Funariales</taxon>
        <taxon>Funariaceae</taxon>
        <taxon>Physcomitrium</taxon>
    </lineage>
</organism>
<dbReference type="GeneID" id="112281832"/>
<dbReference type="Proteomes" id="UP000006727">
    <property type="component" value="Chromosome 4"/>
</dbReference>
<dbReference type="Gene3D" id="2.60.120.10">
    <property type="entry name" value="Jelly Rolls"/>
    <property type="match status" value="1"/>
</dbReference>
<dbReference type="KEGG" id="ppp:112280808"/>
<dbReference type="GO" id="GO:0005788">
    <property type="term" value="C:endoplasmic reticulum lumen"/>
    <property type="evidence" value="ECO:0007669"/>
    <property type="project" value="UniProtKB-SubCell"/>
</dbReference>
<name>A0A7I4DGX0_PHYPA</name>
<keyword evidence="6" id="KW-0675">Receptor</keyword>
<evidence type="ECO:0000256" key="3">
    <source>
        <dbReference type="ARBA" id="ARBA00022729"/>
    </source>
</evidence>
<dbReference type="InterPro" id="IPR014710">
    <property type="entry name" value="RmlC-like_jellyroll"/>
</dbReference>
<keyword evidence="4" id="KW-0256">Endoplasmic reticulum</keyword>
<evidence type="ECO:0000313" key="13">
    <source>
        <dbReference type="Proteomes" id="UP000006727"/>
    </source>
</evidence>
<evidence type="ECO:0000256" key="5">
    <source>
        <dbReference type="ARBA" id="ARBA00022833"/>
    </source>
</evidence>
<reference evidence="12 13" key="2">
    <citation type="journal article" date="2018" name="Plant J.">
        <title>The Physcomitrella patens chromosome-scale assembly reveals moss genome structure and evolution.</title>
        <authorList>
            <person name="Lang D."/>
            <person name="Ullrich K.K."/>
            <person name="Murat F."/>
            <person name="Fuchs J."/>
            <person name="Jenkins J."/>
            <person name="Haas F.B."/>
            <person name="Piednoel M."/>
            <person name="Gundlach H."/>
            <person name="Van Bel M."/>
            <person name="Meyberg R."/>
            <person name="Vives C."/>
            <person name="Morata J."/>
            <person name="Symeonidi A."/>
            <person name="Hiss M."/>
            <person name="Muchero W."/>
            <person name="Kamisugi Y."/>
            <person name="Saleh O."/>
            <person name="Blanc G."/>
            <person name="Decker E.L."/>
            <person name="van Gessel N."/>
            <person name="Grimwood J."/>
            <person name="Hayes R.D."/>
            <person name="Graham S.W."/>
            <person name="Gunter L.E."/>
            <person name="McDaniel S.F."/>
            <person name="Hoernstein S.N.W."/>
            <person name="Larsson A."/>
            <person name="Li F.W."/>
            <person name="Perroud P.F."/>
            <person name="Phillips J."/>
            <person name="Ranjan P."/>
            <person name="Rokshar D.S."/>
            <person name="Rothfels C.J."/>
            <person name="Schneider L."/>
            <person name="Shu S."/>
            <person name="Stevenson D.W."/>
            <person name="Thummler F."/>
            <person name="Tillich M."/>
            <person name="Villarreal Aguilar J.C."/>
            <person name="Widiez T."/>
            <person name="Wong G.K."/>
            <person name="Wymore A."/>
            <person name="Zhang Y."/>
            <person name="Zimmer A.D."/>
            <person name="Quatrano R.S."/>
            <person name="Mayer K.F.X."/>
            <person name="Goodstein D."/>
            <person name="Casacuberta J.M."/>
            <person name="Vandepoele K."/>
            <person name="Reski R."/>
            <person name="Cuming A.C."/>
            <person name="Tuskan G.A."/>
            <person name="Maumus F."/>
            <person name="Salse J."/>
            <person name="Schmutz J."/>
            <person name="Rensing S.A."/>
        </authorList>
    </citation>
    <scope>NUCLEOTIDE SEQUENCE [LARGE SCALE GENOMIC DNA]</scope>
    <source>
        <strain evidence="12 13">cv. Gransden 2004</strain>
    </source>
</reference>
<evidence type="ECO:0000256" key="2">
    <source>
        <dbReference type="ARBA" id="ARBA00022723"/>
    </source>
</evidence>
<evidence type="ECO:0000256" key="10">
    <source>
        <dbReference type="PIRSR" id="PIRSR600526-2"/>
    </source>
</evidence>
<feature type="glycosylation site" description="N-linked (GlcNAc...) asparagine" evidence="9">
    <location>
        <position position="123"/>
    </location>
</feature>
<comment type="subcellular location">
    <subcellularLocation>
        <location evidence="1">Endoplasmic reticulum lumen</location>
    </subcellularLocation>
</comment>